<dbReference type="InterPro" id="IPR011576">
    <property type="entry name" value="Pyridox_Oxase_N"/>
</dbReference>
<dbReference type="GO" id="GO:0004733">
    <property type="term" value="F:pyridoxamine phosphate oxidase activity"/>
    <property type="evidence" value="ECO:0007669"/>
    <property type="project" value="UniProtKB-EC"/>
</dbReference>
<dbReference type="PANTHER" id="PTHR10851">
    <property type="entry name" value="PYRIDOXINE-5-PHOSPHATE OXIDASE"/>
    <property type="match status" value="1"/>
</dbReference>
<accession>A0A7W7S662</accession>
<dbReference type="GO" id="GO:0010181">
    <property type="term" value="F:FMN binding"/>
    <property type="evidence" value="ECO:0007669"/>
    <property type="project" value="InterPro"/>
</dbReference>
<protein>
    <submittedName>
        <fullName evidence="8">Pyridoxamine 5'-phosphate oxidase</fullName>
        <ecNumber evidence="8">1.4.3.5</ecNumber>
    </submittedName>
</protein>
<dbReference type="Gene3D" id="2.30.110.10">
    <property type="entry name" value="Electron Transport, Fmn-binding Protein, Chain A"/>
    <property type="match status" value="1"/>
</dbReference>
<dbReference type="Pfam" id="PF01243">
    <property type="entry name" value="PNPOx_N"/>
    <property type="match status" value="1"/>
</dbReference>
<evidence type="ECO:0000256" key="2">
    <source>
        <dbReference type="ARBA" id="ARBA00007301"/>
    </source>
</evidence>
<organism evidence="8 9">
    <name type="scientific">Kitasatospora gansuensis</name>
    <dbReference type="NCBI Taxonomy" id="258050"/>
    <lineage>
        <taxon>Bacteria</taxon>
        <taxon>Bacillati</taxon>
        <taxon>Actinomycetota</taxon>
        <taxon>Actinomycetes</taxon>
        <taxon>Kitasatosporales</taxon>
        <taxon>Streptomycetaceae</taxon>
        <taxon>Kitasatospora</taxon>
    </lineage>
</organism>
<dbReference type="InterPro" id="IPR012349">
    <property type="entry name" value="Split_barrel_FMN-bd"/>
</dbReference>
<comment type="similarity">
    <text evidence="2">Belongs to the pyridoxamine 5'-phosphate oxidase family.</text>
</comment>
<evidence type="ECO:0000256" key="1">
    <source>
        <dbReference type="ARBA" id="ARBA00001917"/>
    </source>
</evidence>
<evidence type="ECO:0000313" key="8">
    <source>
        <dbReference type="EMBL" id="MBB4944643.1"/>
    </source>
</evidence>
<comment type="cofactor">
    <cofactor evidence="1">
        <name>FMN</name>
        <dbReference type="ChEBI" id="CHEBI:58210"/>
    </cofactor>
</comment>
<keyword evidence="4" id="KW-0288">FMN</keyword>
<proteinExistence type="inferred from homology"/>
<evidence type="ECO:0000256" key="5">
    <source>
        <dbReference type="ARBA" id="ARBA00023002"/>
    </source>
</evidence>
<keyword evidence="5 8" id="KW-0560">Oxidoreductase</keyword>
<evidence type="ECO:0000256" key="3">
    <source>
        <dbReference type="ARBA" id="ARBA00022630"/>
    </source>
</evidence>
<dbReference type="PANTHER" id="PTHR10851:SF0">
    <property type="entry name" value="PYRIDOXINE-5'-PHOSPHATE OXIDASE"/>
    <property type="match status" value="1"/>
</dbReference>
<dbReference type="InterPro" id="IPR019576">
    <property type="entry name" value="Pyridoxamine_oxidase_dimer_C"/>
</dbReference>
<dbReference type="EC" id="1.4.3.5" evidence="8"/>
<evidence type="ECO:0000313" key="9">
    <source>
        <dbReference type="Proteomes" id="UP000573327"/>
    </source>
</evidence>
<gene>
    <name evidence="8" type="ORF">F4556_000178</name>
</gene>
<sequence>MTRPAQQSEELATLRQLLRTRPPMDRKLPVFDPLDAPADPATLHVSWLLEAMTAELPDAQVVTFATSDGDGHPDARVLVLRDIDPATGRWSVFADLRSPMGEQLAVTPWAALTSYWPDFGRQVRVRGPVEAVDQQDAPPAERGVGPAGHTAAVVGRQSQRLGSAGELESAWLLAAAEVAADPTAPVPGLTRYVLRAETVEFWQGDPGRRHIRLAYERSSGGWERGLLWP</sequence>
<evidence type="ECO:0000259" key="7">
    <source>
        <dbReference type="Pfam" id="PF10590"/>
    </source>
</evidence>
<keyword evidence="3" id="KW-0285">Flavoprotein</keyword>
<keyword evidence="9" id="KW-1185">Reference proteome</keyword>
<dbReference type="EMBL" id="JACHJR010000001">
    <property type="protein sequence ID" value="MBB4944643.1"/>
    <property type="molecule type" value="Genomic_DNA"/>
</dbReference>
<dbReference type="GO" id="GO:0008615">
    <property type="term" value="P:pyridoxine biosynthetic process"/>
    <property type="evidence" value="ECO:0007669"/>
    <property type="project" value="InterPro"/>
</dbReference>
<reference evidence="8 9" key="1">
    <citation type="submission" date="2020-08" db="EMBL/GenBank/DDBJ databases">
        <title>Sequencing the genomes of 1000 actinobacteria strains.</title>
        <authorList>
            <person name="Klenk H.-P."/>
        </authorList>
    </citation>
    <scope>NUCLEOTIDE SEQUENCE [LARGE SCALE GENOMIC DNA]</scope>
    <source>
        <strain evidence="8 9">DSM 44786</strain>
    </source>
</reference>
<feature type="domain" description="Pyridoxamine 5'-phosphate oxidase N-terminal" evidence="6">
    <location>
        <begin position="49"/>
        <end position="136"/>
    </location>
</feature>
<comment type="caution">
    <text evidence="8">The sequence shown here is derived from an EMBL/GenBank/DDBJ whole genome shotgun (WGS) entry which is preliminary data.</text>
</comment>
<evidence type="ECO:0000259" key="6">
    <source>
        <dbReference type="Pfam" id="PF01243"/>
    </source>
</evidence>
<feature type="domain" description="Pyridoxine 5'-phosphate oxidase dimerisation C-terminal" evidence="7">
    <location>
        <begin position="192"/>
        <end position="229"/>
    </location>
</feature>
<dbReference type="Pfam" id="PF10590">
    <property type="entry name" value="PNP_phzG_C"/>
    <property type="match status" value="1"/>
</dbReference>
<dbReference type="RefSeq" id="WP_184910732.1">
    <property type="nucleotide sequence ID" value="NZ_JACHJR010000001.1"/>
</dbReference>
<dbReference type="Proteomes" id="UP000573327">
    <property type="component" value="Unassembled WGS sequence"/>
</dbReference>
<dbReference type="SUPFAM" id="SSF50475">
    <property type="entry name" value="FMN-binding split barrel"/>
    <property type="match status" value="1"/>
</dbReference>
<dbReference type="AlphaFoldDB" id="A0A7W7S662"/>
<name>A0A7W7S662_9ACTN</name>
<evidence type="ECO:0000256" key="4">
    <source>
        <dbReference type="ARBA" id="ARBA00022643"/>
    </source>
</evidence>
<dbReference type="InterPro" id="IPR000659">
    <property type="entry name" value="Pyridox_Oxase"/>
</dbReference>